<name>A0A0G9JTJ8_9BACT</name>
<evidence type="ECO:0000313" key="2">
    <source>
        <dbReference type="Proteomes" id="UP000035514"/>
    </source>
</evidence>
<protein>
    <submittedName>
        <fullName evidence="1">Uncharacterized protein</fullName>
    </submittedName>
</protein>
<dbReference type="EMBL" id="JAIQ01000146">
    <property type="protein sequence ID" value="KLD97601.1"/>
    <property type="molecule type" value="Genomic_DNA"/>
</dbReference>
<dbReference type="GeneID" id="24305306"/>
<accession>A0A0G9JTJ8</accession>
<evidence type="ECO:0000313" key="1">
    <source>
        <dbReference type="EMBL" id="KLD97601.1"/>
    </source>
</evidence>
<dbReference type="PATRIC" id="fig|1447256.3.peg.2133"/>
<gene>
    <name evidence="1" type="ORF">AA20_10915</name>
</gene>
<proteinExistence type="predicted"/>
<sequence length="101" mass="11809">MNGIEVLILLDVVELEDKEKFEKHLKKEGFKNVEGEEFVYTGHSTTTTFSTKAYILEVFKKGLQKTNFKSANLIFLLNETPYPAYYYDKNTNEFELVEVEK</sequence>
<organism evidence="1 2">
    <name type="scientific">Aliarcobacter butzleri L348</name>
    <dbReference type="NCBI Taxonomy" id="1447256"/>
    <lineage>
        <taxon>Bacteria</taxon>
        <taxon>Pseudomonadati</taxon>
        <taxon>Campylobacterota</taxon>
        <taxon>Epsilonproteobacteria</taxon>
        <taxon>Campylobacterales</taxon>
        <taxon>Arcobacteraceae</taxon>
        <taxon>Aliarcobacter</taxon>
    </lineage>
</organism>
<dbReference type="Proteomes" id="UP000035514">
    <property type="component" value="Unassembled WGS sequence"/>
</dbReference>
<dbReference type="AlphaFoldDB" id="A0A0G9JTJ8"/>
<reference evidence="1 2" key="1">
    <citation type="submission" date="2014-01" db="EMBL/GenBank/DDBJ databases">
        <title>Development of a Comparative Genomic Fingerprinting Assay for High Resolution Genotyping of Arcobacter butzleri.</title>
        <authorList>
            <person name="Webb A.L."/>
            <person name="Inglis G.D."/>
            <person name="Kruczkiewicz P."/>
            <person name="Selinger L.B."/>
            <person name="Taboada E.N."/>
        </authorList>
    </citation>
    <scope>NUCLEOTIDE SEQUENCE [LARGE SCALE GENOMIC DNA]</scope>
    <source>
        <strain evidence="1 2">L348</strain>
    </source>
</reference>
<comment type="caution">
    <text evidence="1">The sequence shown here is derived from an EMBL/GenBank/DDBJ whole genome shotgun (WGS) entry which is preliminary data.</text>
</comment>
<dbReference type="RefSeq" id="WP_004510470.1">
    <property type="nucleotide sequence ID" value="NZ_JAIQ01000146.1"/>
</dbReference>